<dbReference type="GO" id="GO:0005524">
    <property type="term" value="F:ATP binding"/>
    <property type="evidence" value="ECO:0007669"/>
    <property type="project" value="InterPro"/>
</dbReference>
<feature type="domain" description="Protein kinase" evidence="3">
    <location>
        <begin position="118"/>
        <end position="462"/>
    </location>
</feature>
<keyword evidence="2" id="KW-1133">Transmembrane helix</keyword>
<keyword evidence="4" id="KW-0808">Transferase</keyword>
<proteinExistence type="inferred from homology"/>
<dbReference type="InterPro" id="IPR004147">
    <property type="entry name" value="ABC1_dom"/>
</dbReference>
<dbReference type="PANTHER" id="PTHR10566">
    <property type="entry name" value="CHAPERONE-ACTIVITY OF BC1 COMPLEX CABC1 -RELATED"/>
    <property type="match status" value="1"/>
</dbReference>
<dbReference type="SUPFAM" id="SSF56112">
    <property type="entry name" value="Protein kinase-like (PK-like)"/>
    <property type="match status" value="1"/>
</dbReference>
<organism evidence="4 5">
    <name type="scientific">Alteribacter keqinensis</name>
    <dbReference type="NCBI Taxonomy" id="2483800"/>
    <lineage>
        <taxon>Bacteria</taxon>
        <taxon>Bacillati</taxon>
        <taxon>Bacillota</taxon>
        <taxon>Bacilli</taxon>
        <taxon>Bacillales</taxon>
        <taxon>Bacillaceae</taxon>
        <taxon>Alteribacter</taxon>
    </lineage>
</organism>
<reference evidence="4 5" key="1">
    <citation type="submission" date="2018-10" db="EMBL/GenBank/DDBJ databases">
        <title>Bacillus Keqinensis sp. nov., a moderately halophilic bacterium isolated from a saline-alkaline lake.</title>
        <authorList>
            <person name="Wang H."/>
        </authorList>
    </citation>
    <scope>NUCLEOTIDE SEQUENCE [LARGE SCALE GENOMIC DNA]</scope>
    <source>
        <strain evidence="4 5">KQ-3</strain>
    </source>
</reference>
<name>A0A3M7TSR4_9BACI</name>
<evidence type="ECO:0000313" key="4">
    <source>
        <dbReference type="EMBL" id="RNA68646.1"/>
    </source>
</evidence>
<accession>A0A3M7TSR4</accession>
<dbReference type="AlphaFoldDB" id="A0A3M7TSR4"/>
<dbReference type="RefSeq" id="WP_122896172.1">
    <property type="nucleotide sequence ID" value="NZ_RHIB01000001.1"/>
</dbReference>
<keyword evidence="2" id="KW-0812">Transmembrane</keyword>
<dbReference type="OrthoDB" id="9795390at2"/>
<dbReference type="InterPro" id="IPR011009">
    <property type="entry name" value="Kinase-like_dom_sf"/>
</dbReference>
<dbReference type="PROSITE" id="PS50011">
    <property type="entry name" value="PROTEIN_KINASE_DOM"/>
    <property type="match status" value="1"/>
</dbReference>
<dbReference type="Proteomes" id="UP000278746">
    <property type="component" value="Unassembled WGS sequence"/>
</dbReference>
<dbReference type="CDD" id="cd05121">
    <property type="entry name" value="ABC1_ADCK3-like"/>
    <property type="match status" value="1"/>
</dbReference>
<feature type="transmembrane region" description="Helical" evidence="2">
    <location>
        <begin position="6"/>
        <end position="26"/>
    </location>
</feature>
<dbReference type="InterPro" id="IPR000719">
    <property type="entry name" value="Prot_kinase_dom"/>
</dbReference>
<evidence type="ECO:0000256" key="1">
    <source>
        <dbReference type="ARBA" id="ARBA00009670"/>
    </source>
</evidence>
<dbReference type="SMART" id="SM00220">
    <property type="entry name" value="S_TKc"/>
    <property type="match status" value="1"/>
</dbReference>
<feature type="transmembrane region" description="Helical" evidence="2">
    <location>
        <begin position="485"/>
        <end position="508"/>
    </location>
</feature>
<dbReference type="InterPro" id="IPR050154">
    <property type="entry name" value="UbiB_kinase"/>
</dbReference>
<feature type="transmembrane region" description="Helical" evidence="2">
    <location>
        <begin position="514"/>
        <end position="535"/>
    </location>
</feature>
<keyword evidence="4" id="KW-0418">Kinase</keyword>
<sequence length="548" mass="63487">MKNNSLYRIFVIVTMFIKFLAQLYFFNKRHTHWDAATREKWEELLKKQAGEYRDKAIKLEGLMIKAGQFLSSRADLFPEVFLKELEDLIDRVPPVPARISRQILEKEWGRDIGDWLVEISDQPVASASIGEVYKGRLHNGEEVAIKIQRHNIEKIFRTDFKALRIVLWIAKRFTKFGKQADLKSLHKELVRVMSDELNFSKELKNGVYFKKRFHDSNELYIPHYFEDFSTRRVLVMEWIEAEKMNNTSFLKKHNINQKQLAEKVFKFFMDQLLEDGMFHADPHPGNILVKSDGTLVVLDFGMVGVIKKQDALMLRKVVQGLVLEDYALVVKQLGELGFLLPHANKHKLQAILRQSVETYLENGVGTVDQELIGEIFEDIQELVQEQPIQLPTEFAFLGRAASIALGLLTIVDPEIDFIKLGKPVVQDWINDTEEEEGSLQFQVLKDSAKPLLAVPRNLNEWLQGPKYARRAETRREWRGYDHHRYLLFIGISSLTFLISLIFLFLSIIMDVQNLFGVTAALSATGLGSTIMFLYLHNRWVSGFRENND</sequence>
<dbReference type="Pfam" id="PF03109">
    <property type="entry name" value="ABC1"/>
    <property type="match status" value="1"/>
</dbReference>
<protein>
    <submittedName>
        <fullName evidence="4">AarF/ABC1/UbiB kinase family protein</fullName>
    </submittedName>
</protein>
<dbReference type="PANTHER" id="PTHR10566:SF113">
    <property type="entry name" value="PROTEIN ACTIVITY OF BC1 COMPLEX KINASE 7, CHLOROPLASTIC"/>
    <property type="match status" value="1"/>
</dbReference>
<gene>
    <name evidence="4" type="ORF">EBO34_01375</name>
</gene>
<evidence type="ECO:0000256" key="2">
    <source>
        <dbReference type="SAM" id="Phobius"/>
    </source>
</evidence>
<evidence type="ECO:0000259" key="3">
    <source>
        <dbReference type="PROSITE" id="PS50011"/>
    </source>
</evidence>
<dbReference type="GO" id="GO:0004672">
    <property type="term" value="F:protein kinase activity"/>
    <property type="evidence" value="ECO:0007669"/>
    <property type="project" value="InterPro"/>
</dbReference>
<evidence type="ECO:0000313" key="5">
    <source>
        <dbReference type="Proteomes" id="UP000278746"/>
    </source>
</evidence>
<comment type="caution">
    <text evidence="4">The sequence shown here is derived from an EMBL/GenBank/DDBJ whole genome shotgun (WGS) entry which is preliminary data.</text>
</comment>
<comment type="similarity">
    <text evidence="1">Belongs to the protein kinase superfamily. ADCK protein kinase family.</text>
</comment>
<dbReference type="EMBL" id="RHIB01000001">
    <property type="protein sequence ID" value="RNA68646.1"/>
    <property type="molecule type" value="Genomic_DNA"/>
</dbReference>
<dbReference type="Gene3D" id="1.10.510.10">
    <property type="entry name" value="Transferase(Phosphotransferase) domain 1"/>
    <property type="match status" value="1"/>
</dbReference>
<keyword evidence="5" id="KW-1185">Reference proteome</keyword>
<keyword evidence="2" id="KW-0472">Membrane</keyword>